<accession>W1NM72</accession>
<evidence type="ECO:0000313" key="3">
    <source>
        <dbReference type="Proteomes" id="UP000017836"/>
    </source>
</evidence>
<keyword evidence="3" id="KW-1185">Reference proteome</keyword>
<evidence type="ECO:0000256" key="1">
    <source>
        <dbReference type="SAM" id="MobiDB-lite"/>
    </source>
</evidence>
<feature type="region of interest" description="Disordered" evidence="1">
    <location>
        <begin position="63"/>
        <end position="118"/>
    </location>
</feature>
<sequence>MRDAPVVDEPLLFEQVLFFKIMGADWGPFDPFLLSPSCLFSPAPRGTLLDPALAGVLWSRSGLTARQEPDPPPIGASKHGTDLPSHLKTASPLAHPKMEPRSSNKDLVSPVKDKNSRR</sequence>
<dbReference type="AlphaFoldDB" id="W1NM72"/>
<name>W1NM72_AMBTC</name>
<dbReference type="EMBL" id="KI397142">
    <property type="protein sequence ID" value="ERM96330.1"/>
    <property type="molecule type" value="Genomic_DNA"/>
</dbReference>
<protein>
    <submittedName>
        <fullName evidence="2">Uncharacterized protein</fullName>
    </submittedName>
</protein>
<evidence type="ECO:0000313" key="2">
    <source>
        <dbReference type="EMBL" id="ERM96330.1"/>
    </source>
</evidence>
<gene>
    <name evidence="2" type="ORF">AMTR_s00001p00205350</name>
</gene>
<reference evidence="3" key="1">
    <citation type="journal article" date="2013" name="Science">
        <title>The Amborella genome and the evolution of flowering plants.</title>
        <authorList>
            <consortium name="Amborella Genome Project"/>
        </authorList>
    </citation>
    <scope>NUCLEOTIDE SEQUENCE [LARGE SCALE GENOMIC DNA]</scope>
</reference>
<dbReference type="Gramene" id="ERM96330">
    <property type="protein sequence ID" value="ERM96330"/>
    <property type="gene ID" value="AMTR_s00001p00205350"/>
</dbReference>
<organism evidence="2 3">
    <name type="scientific">Amborella trichopoda</name>
    <dbReference type="NCBI Taxonomy" id="13333"/>
    <lineage>
        <taxon>Eukaryota</taxon>
        <taxon>Viridiplantae</taxon>
        <taxon>Streptophyta</taxon>
        <taxon>Embryophyta</taxon>
        <taxon>Tracheophyta</taxon>
        <taxon>Spermatophyta</taxon>
        <taxon>Magnoliopsida</taxon>
        <taxon>Amborellales</taxon>
        <taxon>Amborellaceae</taxon>
        <taxon>Amborella</taxon>
    </lineage>
</organism>
<dbReference type="Proteomes" id="UP000017836">
    <property type="component" value="Unassembled WGS sequence"/>
</dbReference>
<proteinExistence type="predicted"/>
<dbReference type="HOGENOM" id="CLU_2076243_0_0_1"/>